<dbReference type="InterPro" id="IPR003439">
    <property type="entry name" value="ABC_transporter-like_ATP-bd"/>
</dbReference>
<dbReference type="EC" id="7.6.2.9" evidence="4"/>
<evidence type="ECO:0000256" key="4">
    <source>
        <dbReference type="ARBA" id="ARBA00066388"/>
    </source>
</evidence>
<dbReference type="Pfam" id="PF00005">
    <property type="entry name" value="ABC_tran"/>
    <property type="match status" value="1"/>
</dbReference>
<dbReference type="FunFam" id="3.40.50.300:FF:000425">
    <property type="entry name" value="Probable ABC transporter, ATP-binding subunit"/>
    <property type="match status" value="1"/>
</dbReference>
<dbReference type="Pfam" id="PF08402">
    <property type="entry name" value="TOBE_2"/>
    <property type="match status" value="1"/>
</dbReference>
<keyword evidence="2" id="KW-0547">Nucleotide-binding</keyword>
<keyword evidence="7" id="KW-1185">Reference proteome</keyword>
<dbReference type="InterPro" id="IPR003593">
    <property type="entry name" value="AAA+_ATPase"/>
</dbReference>
<keyword evidence="1" id="KW-0813">Transport</keyword>
<dbReference type="SUPFAM" id="SSF50331">
    <property type="entry name" value="MOP-like"/>
    <property type="match status" value="1"/>
</dbReference>
<dbReference type="InterPro" id="IPR027417">
    <property type="entry name" value="P-loop_NTPase"/>
</dbReference>
<dbReference type="KEGG" id="erz:ER308_06810"/>
<name>A0A411YDL1_9ACTN</name>
<evidence type="ECO:0000313" key="7">
    <source>
        <dbReference type="Proteomes" id="UP000291469"/>
    </source>
</evidence>
<reference evidence="6 7" key="1">
    <citation type="submission" date="2019-01" db="EMBL/GenBank/DDBJ databases">
        <title>Egibacter rhizosphaerae EGI 80759T.</title>
        <authorList>
            <person name="Chen D.-D."/>
            <person name="Tian Y."/>
            <person name="Jiao J.-Y."/>
            <person name="Zhang X.-T."/>
            <person name="Zhang Y.-G."/>
            <person name="Zhang Y."/>
            <person name="Xiao M."/>
            <person name="Shu W.-S."/>
            <person name="Li W.-J."/>
        </authorList>
    </citation>
    <scope>NUCLEOTIDE SEQUENCE [LARGE SCALE GENOMIC DNA]</scope>
    <source>
        <strain evidence="6 7">EGI 80759</strain>
    </source>
</reference>
<dbReference type="PROSITE" id="PS00211">
    <property type="entry name" value="ABC_TRANSPORTER_1"/>
    <property type="match status" value="1"/>
</dbReference>
<dbReference type="PROSITE" id="PS50893">
    <property type="entry name" value="ABC_TRANSPORTER_2"/>
    <property type="match status" value="1"/>
</dbReference>
<proteinExistence type="predicted"/>
<dbReference type="EMBL" id="CP036402">
    <property type="protein sequence ID" value="QBI19280.1"/>
    <property type="molecule type" value="Genomic_DNA"/>
</dbReference>
<keyword evidence="3 6" id="KW-0067">ATP-binding</keyword>
<protein>
    <recommendedName>
        <fullName evidence="4">ABC-type quaternary amine transporter</fullName>
        <ecNumber evidence="4">7.6.2.9</ecNumber>
    </recommendedName>
</protein>
<evidence type="ECO:0000256" key="3">
    <source>
        <dbReference type="ARBA" id="ARBA00022840"/>
    </source>
</evidence>
<dbReference type="GO" id="GO:0015418">
    <property type="term" value="F:ABC-type quaternary ammonium compound transporting activity"/>
    <property type="evidence" value="ECO:0007669"/>
    <property type="project" value="UniProtKB-EC"/>
</dbReference>
<feature type="domain" description="ABC transporter" evidence="5">
    <location>
        <begin position="5"/>
        <end position="239"/>
    </location>
</feature>
<sequence length="350" mass="38021">MNAIISAKGLTRHFGGPQGVRAVDGVDLAVREGTILGLLGPSGCGKTTFLRLVAGFEEPDDGLVEIAGRVVADERTWVPPERRHIGVVFQDYALFPHLDVAGNVAFGLPRRARKRGRRVREVLGLVGLEGKSARFPHELSGGEQQRVALARALAPEPTVVLLDEPFSNLDAALRAEVRGEVRRILKDAGTTALFVTHDQEEALSLSDEVAVMHAGRVHQLDSPEGLYRYPVDRTVAEFVGDADFVPGLHVGTRVSTDLGELPLVTPLPADGRPVEVLVRPEDLRLEADPEGDALVVDREFYGHDQVLFVRLASGRHVRARLGSVAHLAVGDRCRVTMDRAVQAFPPREAQ</sequence>
<evidence type="ECO:0000256" key="2">
    <source>
        <dbReference type="ARBA" id="ARBA00022741"/>
    </source>
</evidence>
<dbReference type="GO" id="GO:0005524">
    <property type="term" value="F:ATP binding"/>
    <property type="evidence" value="ECO:0007669"/>
    <property type="project" value="UniProtKB-KW"/>
</dbReference>
<dbReference type="GO" id="GO:0043190">
    <property type="term" value="C:ATP-binding cassette (ABC) transporter complex"/>
    <property type="evidence" value="ECO:0007669"/>
    <property type="project" value="InterPro"/>
</dbReference>
<dbReference type="RefSeq" id="WP_131154277.1">
    <property type="nucleotide sequence ID" value="NZ_CP036402.1"/>
</dbReference>
<evidence type="ECO:0000256" key="1">
    <source>
        <dbReference type="ARBA" id="ARBA00022448"/>
    </source>
</evidence>
<dbReference type="InterPro" id="IPR013611">
    <property type="entry name" value="Transp-assoc_OB_typ2"/>
</dbReference>
<dbReference type="InterPro" id="IPR017871">
    <property type="entry name" value="ABC_transporter-like_CS"/>
</dbReference>
<evidence type="ECO:0000259" key="5">
    <source>
        <dbReference type="PROSITE" id="PS50893"/>
    </source>
</evidence>
<dbReference type="OrthoDB" id="3180400at2"/>
<dbReference type="Proteomes" id="UP000291469">
    <property type="component" value="Chromosome"/>
</dbReference>
<dbReference type="Gene3D" id="3.40.50.300">
    <property type="entry name" value="P-loop containing nucleotide triphosphate hydrolases"/>
    <property type="match status" value="1"/>
</dbReference>
<gene>
    <name evidence="6" type="ORF">ER308_06810</name>
</gene>
<dbReference type="AlphaFoldDB" id="A0A411YDL1"/>
<dbReference type="InterPro" id="IPR050093">
    <property type="entry name" value="ABC_SmlMolc_Importer"/>
</dbReference>
<dbReference type="GO" id="GO:0016887">
    <property type="term" value="F:ATP hydrolysis activity"/>
    <property type="evidence" value="ECO:0007669"/>
    <property type="project" value="InterPro"/>
</dbReference>
<dbReference type="SMART" id="SM00382">
    <property type="entry name" value="AAA"/>
    <property type="match status" value="1"/>
</dbReference>
<dbReference type="PANTHER" id="PTHR42781">
    <property type="entry name" value="SPERMIDINE/PUTRESCINE IMPORT ATP-BINDING PROTEIN POTA"/>
    <property type="match status" value="1"/>
</dbReference>
<evidence type="ECO:0000313" key="6">
    <source>
        <dbReference type="EMBL" id="QBI19280.1"/>
    </source>
</evidence>
<dbReference type="PANTHER" id="PTHR42781:SF4">
    <property type="entry name" value="SPERMIDINE_PUTRESCINE IMPORT ATP-BINDING PROTEIN POTA"/>
    <property type="match status" value="1"/>
</dbReference>
<organism evidence="6 7">
    <name type="scientific">Egibacter rhizosphaerae</name>
    <dbReference type="NCBI Taxonomy" id="1670831"/>
    <lineage>
        <taxon>Bacteria</taxon>
        <taxon>Bacillati</taxon>
        <taxon>Actinomycetota</taxon>
        <taxon>Nitriliruptoria</taxon>
        <taxon>Egibacterales</taxon>
        <taxon>Egibacteraceae</taxon>
        <taxon>Egibacter</taxon>
    </lineage>
</organism>
<dbReference type="SUPFAM" id="SSF52540">
    <property type="entry name" value="P-loop containing nucleoside triphosphate hydrolases"/>
    <property type="match status" value="1"/>
</dbReference>
<accession>A0A411YDL1</accession>
<dbReference type="InterPro" id="IPR008995">
    <property type="entry name" value="Mo/tungstate-bd_C_term_dom"/>
</dbReference>